<sequence>MPTTIDAKLKAAESGMGMTLQLLAIGVFLTIWGPFFSAGISFLAFILSLAASLSSGQGCFGGGTSIGEDWSEAKRSHLKSSCCCDAPRMSSVSQLFAWTAMFASLNCIGSSVQAAFLIGCSDNKSDYWYYYDEPYYNYDDDLYRKDACQGYMYDFDFIIGVKPQNPTSSATPFSYCTEYYISEELGKKIVNQWMEEQELLESEDVNIYCEHFPTSWTVPAASYADLLEGQTNLETCVDLEFMDLFLMSSLDSCDENEESDEECSLTDELIQKCTVEAVGAEGNCNECKAMTVSGVTGCYCHCDQDDSGETVETQEKIFSLTESDIMVIAQLKIYYYEDSSIYNYDYKSRPDGCWVGEISNIFGICSAVNAFISFLLACFALRKRSQWLQLIFTIKRSEEGGGGVQMMNMTQTAPTPHSDNFGGGGAVHPMNSAFQQPQGGGAMFMQLPNGQIGQVMMMPPTSGFAAPAQTLRQTVLHPPPTIVATAVVAETEKRVEM</sequence>
<comment type="caution">
    <text evidence="2">The sequence shown here is derived from an EMBL/GenBank/DDBJ whole genome shotgun (WGS) entry which is preliminary data.</text>
</comment>
<dbReference type="OrthoDB" id="10426331at2759"/>
<dbReference type="AlphaFoldDB" id="A0A9W7BTG2"/>
<evidence type="ECO:0000313" key="3">
    <source>
        <dbReference type="Proteomes" id="UP001165085"/>
    </source>
</evidence>
<feature type="transmembrane region" description="Helical" evidence="1">
    <location>
        <begin position="20"/>
        <end position="47"/>
    </location>
</feature>
<name>A0A9W7BTG2_9STRA</name>
<keyword evidence="3" id="KW-1185">Reference proteome</keyword>
<protein>
    <submittedName>
        <fullName evidence="2">Uncharacterized protein</fullName>
    </submittedName>
</protein>
<keyword evidence="1" id="KW-1133">Transmembrane helix</keyword>
<gene>
    <name evidence="2" type="ORF">TrST_g6591</name>
</gene>
<keyword evidence="1" id="KW-0472">Membrane</keyword>
<keyword evidence="1" id="KW-0812">Transmembrane</keyword>
<proteinExistence type="predicted"/>
<reference evidence="3" key="1">
    <citation type="journal article" date="2023" name="Commun. Biol.">
        <title>Genome analysis of Parmales, the sister group of diatoms, reveals the evolutionary specialization of diatoms from phago-mixotrophs to photoautotrophs.</title>
        <authorList>
            <person name="Ban H."/>
            <person name="Sato S."/>
            <person name="Yoshikawa S."/>
            <person name="Yamada K."/>
            <person name="Nakamura Y."/>
            <person name="Ichinomiya M."/>
            <person name="Sato N."/>
            <person name="Blanc-Mathieu R."/>
            <person name="Endo H."/>
            <person name="Kuwata A."/>
            <person name="Ogata H."/>
        </authorList>
    </citation>
    <scope>NUCLEOTIDE SEQUENCE [LARGE SCALE GENOMIC DNA]</scope>
    <source>
        <strain evidence="3">NIES 3701</strain>
    </source>
</reference>
<organism evidence="2 3">
    <name type="scientific">Triparma strigata</name>
    <dbReference type="NCBI Taxonomy" id="1606541"/>
    <lineage>
        <taxon>Eukaryota</taxon>
        <taxon>Sar</taxon>
        <taxon>Stramenopiles</taxon>
        <taxon>Ochrophyta</taxon>
        <taxon>Bolidophyceae</taxon>
        <taxon>Parmales</taxon>
        <taxon>Triparmaceae</taxon>
        <taxon>Triparma</taxon>
    </lineage>
</organism>
<dbReference type="EMBL" id="BRXY01000395">
    <property type="protein sequence ID" value="GMH92140.1"/>
    <property type="molecule type" value="Genomic_DNA"/>
</dbReference>
<evidence type="ECO:0000256" key="1">
    <source>
        <dbReference type="SAM" id="Phobius"/>
    </source>
</evidence>
<evidence type="ECO:0000313" key="2">
    <source>
        <dbReference type="EMBL" id="GMH92140.1"/>
    </source>
</evidence>
<accession>A0A9W7BTG2</accession>
<dbReference type="Proteomes" id="UP001165085">
    <property type="component" value="Unassembled WGS sequence"/>
</dbReference>